<dbReference type="Proteomes" id="UP001198182">
    <property type="component" value="Unassembled WGS sequence"/>
</dbReference>
<protein>
    <submittedName>
        <fullName evidence="5">DUF4214 domain-containing protein</fullName>
    </submittedName>
</protein>
<gene>
    <name evidence="5" type="ORF">LKD81_12140</name>
</gene>
<dbReference type="SUPFAM" id="SSF55797">
    <property type="entry name" value="PR-1-like"/>
    <property type="match status" value="1"/>
</dbReference>
<keyword evidence="1" id="KW-0732">Signal</keyword>
<keyword evidence="6" id="KW-1185">Reference proteome</keyword>
<feature type="domain" description="DUF4214" evidence="4">
    <location>
        <begin position="456"/>
        <end position="519"/>
    </location>
</feature>
<dbReference type="InterPro" id="IPR022038">
    <property type="entry name" value="Ig-like_bact"/>
</dbReference>
<dbReference type="CDD" id="cd05379">
    <property type="entry name" value="CAP_bacterial"/>
    <property type="match status" value="1"/>
</dbReference>
<name>A0AAE3EB50_9FIRM</name>
<comment type="caution">
    <text evidence="5">The sequence shown here is derived from an EMBL/GenBank/DDBJ whole genome shotgun (WGS) entry which is preliminary data.</text>
</comment>
<dbReference type="PANTHER" id="PTHR31157:SF1">
    <property type="entry name" value="SCP DOMAIN-CONTAINING PROTEIN"/>
    <property type="match status" value="1"/>
</dbReference>
<evidence type="ECO:0000313" key="6">
    <source>
        <dbReference type="Proteomes" id="UP001198182"/>
    </source>
</evidence>
<dbReference type="Gene3D" id="3.40.33.10">
    <property type="entry name" value="CAP"/>
    <property type="match status" value="1"/>
</dbReference>
<organism evidence="5 6">
    <name type="scientific">Hominifimenecus microfluidus</name>
    <dbReference type="NCBI Taxonomy" id="2885348"/>
    <lineage>
        <taxon>Bacteria</taxon>
        <taxon>Bacillati</taxon>
        <taxon>Bacillota</taxon>
        <taxon>Clostridia</taxon>
        <taxon>Lachnospirales</taxon>
        <taxon>Lachnospiraceae</taxon>
        <taxon>Hominifimenecus</taxon>
    </lineage>
</organism>
<dbReference type="RefSeq" id="WP_308454255.1">
    <property type="nucleotide sequence ID" value="NZ_JAJEQR010000037.1"/>
</dbReference>
<feature type="chain" id="PRO_5042236730" evidence="1">
    <location>
        <begin position="26"/>
        <end position="526"/>
    </location>
</feature>
<sequence>MKKKRIIALLMAFSMCAGTAMPAYASETGEDAAAITEITSNDEIAETMEETSLDISSYEVQAEAIAEQIEAESSMTYRLDDETLLNVQLYELILLNLIRADYGLDVLAYDTDLANAAVQRAYEAGTYFSHTRPDGREWSTIYDEYGIPSWCSGENLAMGQTSVDDAVTSWMNSEGHRANILSPDFQTIGIGVDNSFSLVTWSQLFGGGYTVSSLEFLGMEKRYSVGADLSEQGILVIANYTNGRSAAVPLQNSMISGYDANRLGSQTIRVQMQGASVNVKLEIFDGVKDFVERLYQDILGRKADASGLQAWTDVLRSGSEQGAKVAQGFIDSVEFKNRSLSDKEYLTILYHTFFNRQPDASGLQAWLNVLDSGLTRMHVFRGFAESDEFTKICESYGIERGNANLTAPADQNEGVTKFVARCYRLCLGRREDSAGLNEWCNAILTGRNTAKQAAFGFVFSSEFQNKHLSDTDFIKVMYRVFLDREADASGLSAWGNVLRGGGSREHVFNGFADSPEFREICARYGI</sequence>
<dbReference type="Gene3D" id="1.10.3130.20">
    <property type="entry name" value="Phycobilisome linker domain"/>
    <property type="match status" value="2"/>
</dbReference>
<dbReference type="Pfam" id="PF13946">
    <property type="entry name" value="DUF4214"/>
    <property type="match status" value="2"/>
</dbReference>
<feature type="domain" description="DUF4214" evidence="4">
    <location>
        <begin position="326"/>
        <end position="391"/>
    </location>
</feature>
<dbReference type="Pfam" id="PF07523">
    <property type="entry name" value="Big_3"/>
    <property type="match status" value="1"/>
</dbReference>
<feature type="signal peptide" evidence="1">
    <location>
        <begin position="1"/>
        <end position="25"/>
    </location>
</feature>
<evidence type="ECO:0000259" key="3">
    <source>
        <dbReference type="Pfam" id="PF07523"/>
    </source>
</evidence>
<dbReference type="InterPro" id="IPR014044">
    <property type="entry name" value="CAP_dom"/>
</dbReference>
<accession>A0AAE3EB50</accession>
<dbReference type="PANTHER" id="PTHR31157">
    <property type="entry name" value="SCP DOMAIN-CONTAINING PROTEIN"/>
    <property type="match status" value="1"/>
</dbReference>
<dbReference type="Pfam" id="PF00188">
    <property type="entry name" value="CAP"/>
    <property type="match status" value="1"/>
</dbReference>
<feature type="domain" description="SCP" evidence="2">
    <location>
        <begin position="94"/>
        <end position="198"/>
    </location>
</feature>
<reference evidence="5" key="1">
    <citation type="submission" date="2021-10" db="EMBL/GenBank/DDBJ databases">
        <title>Anaerobic single-cell dispensing facilitates the cultivation of human gut bacteria.</title>
        <authorList>
            <person name="Afrizal A."/>
        </authorList>
    </citation>
    <scope>NUCLEOTIDE SEQUENCE</scope>
    <source>
        <strain evidence="5">CLA-AA-H215</strain>
    </source>
</reference>
<dbReference type="InterPro" id="IPR025282">
    <property type="entry name" value="DUF4214"/>
</dbReference>
<feature type="domain" description="Ig-like" evidence="3">
    <location>
        <begin position="220"/>
        <end position="281"/>
    </location>
</feature>
<evidence type="ECO:0000259" key="4">
    <source>
        <dbReference type="Pfam" id="PF13946"/>
    </source>
</evidence>
<dbReference type="AlphaFoldDB" id="A0AAE3EB50"/>
<dbReference type="EMBL" id="JAJEQR010000037">
    <property type="protein sequence ID" value="MCC2231737.1"/>
    <property type="molecule type" value="Genomic_DNA"/>
</dbReference>
<evidence type="ECO:0000259" key="2">
    <source>
        <dbReference type="Pfam" id="PF00188"/>
    </source>
</evidence>
<dbReference type="Gene3D" id="2.60.40.3630">
    <property type="match status" value="1"/>
</dbReference>
<evidence type="ECO:0000256" key="1">
    <source>
        <dbReference type="SAM" id="SignalP"/>
    </source>
</evidence>
<dbReference type="InterPro" id="IPR035940">
    <property type="entry name" value="CAP_sf"/>
</dbReference>
<proteinExistence type="predicted"/>
<evidence type="ECO:0000313" key="5">
    <source>
        <dbReference type="EMBL" id="MCC2231737.1"/>
    </source>
</evidence>
<dbReference type="InterPro" id="IPR038255">
    <property type="entry name" value="PBS_linker_sf"/>
</dbReference>